<dbReference type="Pfam" id="PF19700">
    <property type="entry name" value="DUF6198"/>
    <property type="match status" value="1"/>
</dbReference>
<feature type="transmembrane region" description="Helical" evidence="1">
    <location>
        <begin position="61"/>
        <end position="80"/>
    </location>
</feature>
<name>U2KDC0_9FIRM</name>
<evidence type="ECO:0000313" key="3">
    <source>
        <dbReference type="Proteomes" id="UP000016662"/>
    </source>
</evidence>
<feature type="transmembrane region" description="Helical" evidence="1">
    <location>
        <begin position="197"/>
        <end position="215"/>
    </location>
</feature>
<dbReference type="PANTHER" id="PTHR40078:SF1">
    <property type="entry name" value="INTEGRAL MEMBRANE PROTEIN"/>
    <property type="match status" value="1"/>
</dbReference>
<comment type="caution">
    <text evidence="2">The sequence shown here is derived from an EMBL/GenBank/DDBJ whole genome shotgun (WGS) entry which is preliminary data.</text>
</comment>
<dbReference type="OrthoDB" id="87655at2"/>
<evidence type="ECO:0008006" key="4">
    <source>
        <dbReference type="Google" id="ProtNLM"/>
    </source>
</evidence>
<dbReference type="RefSeq" id="WP_021681057.1">
    <property type="nucleotide sequence ID" value="NZ_KI260329.1"/>
</dbReference>
<dbReference type="AlphaFoldDB" id="U2KDC0"/>
<dbReference type="EMBL" id="AWVF01000367">
    <property type="protein sequence ID" value="ERJ90100.1"/>
    <property type="molecule type" value="Genomic_DNA"/>
</dbReference>
<keyword evidence="3" id="KW-1185">Reference proteome</keyword>
<evidence type="ECO:0000256" key="1">
    <source>
        <dbReference type="SAM" id="Phobius"/>
    </source>
</evidence>
<feature type="transmembrane region" description="Helical" evidence="1">
    <location>
        <begin position="18"/>
        <end position="35"/>
    </location>
</feature>
<keyword evidence="1" id="KW-0472">Membrane</keyword>
<evidence type="ECO:0000313" key="2">
    <source>
        <dbReference type="EMBL" id="ERJ90100.1"/>
    </source>
</evidence>
<gene>
    <name evidence="2" type="ORF">RUMCAL_02870</name>
</gene>
<proteinExistence type="predicted"/>
<dbReference type="PANTHER" id="PTHR40078">
    <property type="entry name" value="INTEGRAL MEMBRANE PROTEIN-RELATED"/>
    <property type="match status" value="1"/>
</dbReference>
<dbReference type="PATRIC" id="fig|411473.3.peg.2405"/>
<sequence length="228" mass="25404">MKAKTIKSPLLIDTIQRYLLFIIGLFFSALGVAITKKGELGVSPISSVANVLSIRLPQLSLGYWLIIWNCVLILGQILLLRRKFQWLQLLQVPLSFLFGWFTDFGVWLISFFTPKHYVVQILLVLAGTVVLGFGITLAVIANVILNSGEAFVKALSDTIHKEFGNVKIAFDISCVVVAVILSFLFFHKLVGTREGTVIAAFCTGFVVKFFSKYITAPLERFLKKNIGE</sequence>
<keyword evidence="1" id="KW-0812">Transmembrane</keyword>
<feature type="transmembrane region" description="Helical" evidence="1">
    <location>
        <begin position="166"/>
        <end position="185"/>
    </location>
</feature>
<dbReference type="InterPro" id="IPR038750">
    <property type="entry name" value="YczE/YyaS-like"/>
</dbReference>
<accession>U2KDC0</accession>
<dbReference type="GeneID" id="93691942"/>
<keyword evidence="1" id="KW-1133">Transmembrane helix</keyword>
<feature type="transmembrane region" description="Helical" evidence="1">
    <location>
        <begin position="92"/>
        <end position="112"/>
    </location>
</feature>
<dbReference type="Proteomes" id="UP000016662">
    <property type="component" value="Unassembled WGS sequence"/>
</dbReference>
<dbReference type="eggNOG" id="COG2364">
    <property type="taxonomic scope" value="Bacteria"/>
</dbReference>
<reference evidence="2 3" key="1">
    <citation type="submission" date="2013-07" db="EMBL/GenBank/DDBJ databases">
        <authorList>
            <person name="Weinstock G."/>
            <person name="Sodergren E."/>
            <person name="Wylie T."/>
            <person name="Fulton L."/>
            <person name="Fulton R."/>
            <person name="Fronick C."/>
            <person name="O'Laughlin M."/>
            <person name="Godfrey J."/>
            <person name="Miner T."/>
            <person name="Herter B."/>
            <person name="Appelbaum E."/>
            <person name="Cordes M."/>
            <person name="Lek S."/>
            <person name="Wollam A."/>
            <person name="Pepin K.H."/>
            <person name="Palsikar V.B."/>
            <person name="Mitreva M."/>
            <person name="Wilson R.K."/>
        </authorList>
    </citation>
    <scope>NUCLEOTIDE SEQUENCE [LARGE SCALE GENOMIC DNA]</scope>
    <source>
        <strain evidence="2 3">ATCC 27760</strain>
    </source>
</reference>
<protein>
    <recommendedName>
        <fullName evidence="4">YitT family protein</fullName>
    </recommendedName>
</protein>
<organism evidence="2 3">
    <name type="scientific">Ruminococcus callidus ATCC 27760</name>
    <dbReference type="NCBI Taxonomy" id="411473"/>
    <lineage>
        <taxon>Bacteria</taxon>
        <taxon>Bacillati</taxon>
        <taxon>Bacillota</taxon>
        <taxon>Clostridia</taxon>
        <taxon>Eubacteriales</taxon>
        <taxon>Oscillospiraceae</taxon>
        <taxon>Ruminococcus</taxon>
    </lineage>
</organism>
<feature type="transmembrane region" description="Helical" evidence="1">
    <location>
        <begin position="118"/>
        <end position="145"/>
    </location>
</feature>
<dbReference type="STRING" id="411473.RUMCAL_02870"/>
<dbReference type="HOGENOM" id="CLU_083843_2_0_9"/>